<dbReference type="SUPFAM" id="SSF54928">
    <property type="entry name" value="RNA-binding domain, RBD"/>
    <property type="match status" value="1"/>
</dbReference>
<evidence type="ECO:0000259" key="2">
    <source>
        <dbReference type="Pfam" id="PF00076"/>
    </source>
</evidence>
<gene>
    <name evidence="3" type="ORF">TNCV_3503981</name>
</gene>
<dbReference type="InterPro" id="IPR012677">
    <property type="entry name" value="Nucleotide-bd_a/b_plait_sf"/>
</dbReference>
<dbReference type="AlphaFoldDB" id="A0A8X6S0D7"/>
<organism evidence="3 4">
    <name type="scientific">Trichonephila clavipes</name>
    <name type="common">Golden silk orbweaver</name>
    <name type="synonym">Nephila clavipes</name>
    <dbReference type="NCBI Taxonomy" id="2585209"/>
    <lineage>
        <taxon>Eukaryota</taxon>
        <taxon>Metazoa</taxon>
        <taxon>Ecdysozoa</taxon>
        <taxon>Arthropoda</taxon>
        <taxon>Chelicerata</taxon>
        <taxon>Arachnida</taxon>
        <taxon>Araneae</taxon>
        <taxon>Araneomorphae</taxon>
        <taxon>Entelegynae</taxon>
        <taxon>Araneoidea</taxon>
        <taxon>Nephilidae</taxon>
        <taxon>Trichonephila</taxon>
    </lineage>
</organism>
<dbReference type="Pfam" id="PF00076">
    <property type="entry name" value="RRM_1"/>
    <property type="match status" value="1"/>
</dbReference>
<evidence type="ECO:0000313" key="4">
    <source>
        <dbReference type="Proteomes" id="UP000887159"/>
    </source>
</evidence>
<name>A0A8X6S0D7_TRICX</name>
<dbReference type="GO" id="GO:0003723">
    <property type="term" value="F:RNA binding"/>
    <property type="evidence" value="ECO:0007669"/>
    <property type="project" value="UniProtKB-KW"/>
</dbReference>
<dbReference type="Gene3D" id="3.30.70.330">
    <property type="match status" value="1"/>
</dbReference>
<dbReference type="InterPro" id="IPR035979">
    <property type="entry name" value="RBD_domain_sf"/>
</dbReference>
<keyword evidence="1" id="KW-0694">RNA-binding</keyword>
<dbReference type="InterPro" id="IPR000504">
    <property type="entry name" value="RRM_dom"/>
</dbReference>
<dbReference type="EMBL" id="BMAU01021233">
    <property type="protein sequence ID" value="GFY02518.1"/>
    <property type="molecule type" value="Genomic_DNA"/>
</dbReference>
<dbReference type="Proteomes" id="UP000887159">
    <property type="component" value="Unassembled WGS sequence"/>
</dbReference>
<evidence type="ECO:0000256" key="1">
    <source>
        <dbReference type="ARBA" id="ARBA00022884"/>
    </source>
</evidence>
<evidence type="ECO:0000313" key="3">
    <source>
        <dbReference type="EMBL" id="GFY02518.1"/>
    </source>
</evidence>
<keyword evidence="4" id="KW-1185">Reference proteome</keyword>
<proteinExistence type="predicted"/>
<feature type="domain" description="RRM" evidence="2">
    <location>
        <begin position="101"/>
        <end position="132"/>
    </location>
</feature>
<comment type="caution">
    <text evidence="3">The sequence shown here is derived from an EMBL/GenBank/DDBJ whole genome shotgun (WGS) entry which is preliminary data.</text>
</comment>
<reference evidence="3" key="1">
    <citation type="submission" date="2020-08" db="EMBL/GenBank/DDBJ databases">
        <title>Multicomponent nature underlies the extraordinary mechanical properties of spider dragline silk.</title>
        <authorList>
            <person name="Kono N."/>
            <person name="Nakamura H."/>
            <person name="Mori M."/>
            <person name="Yoshida Y."/>
            <person name="Ohtoshi R."/>
            <person name="Malay A.D."/>
            <person name="Moran D.A.P."/>
            <person name="Tomita M."/>
            <person name="Numata K."/>
            <person name="Arakawa K."/>
        </authorList>
    </citation>
    <scope>NUCLEOTIDE SEQUENCE</scope>
</reference>
<sequence>MFLLNACLTVVYIDDLDVRWVTNGGALFQAKGECLQPLAFILRKLSVTEKGYRAYDKSETRGQASSERWRYERSLRLIFSKKLLAGKIYSVFEACDAHCPGNDPYCFVEFTDHQAAAAALLAMNKRQCLGKRSRSLLPNPRHSIYLRRSIPGFVEKWALEMSSVLLRGLSLCMICLRDFSSDGLFLKPGSIILVYRKKRATPTVSGHL</sequence>
<accession>A0A8X6S0D7</accession>
<protein>
    <recommendedName>
        <fullName evidence="2">RRM domain-containing protein</fullName>
    </recommendedName>
</protein>